<reference evidence="1 2" key="1">
    <citation type="submission" date="2017-06" db="EMBL/GenBank/DDBJ databases">
        <authorList>
            <person name="Kim H.J."/>
            <person name="Triplett B.A."/>
        </authorList>
    </citation>
    <scope>NUCLEOTIDE SEQUENCE [LARGE SCALE GENOMIC DNA]</scope>
    <source>
        <strain evidence="1 2">DSM 25597</strain>
    </source>
</reference>
<keyword evidence="2" id="KW-1185">Reference proteome</keyword>
<name>A0A239A7B8_9FLAO</name>
<gene>
    <name evidence="1" type="ORF">SAMN06265376_104171</name>
</gene>
<proteinExistence type="predicted"/>
<dbReference type="EMBL" id="FZNY01000004">
    <property type="protein sequence ID" value="SNR90954.1"/>
    <property type="molecule type" value="Genomic_DNA"/>
</dbReference>
<organism evidence="1 2">
    <name type="scientific">Dokdonia pacifica</name>
    <dbReference type="NCBI Taxonomy" id="1627892"/>
    <lineage>
        <taxon>Bacteria</taxon>
        <taxon>Pseudomonadati</taxon>
        <taxon>Bacteroidota</taxon>
        <taxon>Flavobacteriia</taxon>
        <taxon>Flavobacteriales</taxon>
        <taxon>Flavobacteriaceae</taxon>
        <taxon>Dokdonia</taxon>
    </lineage>
</organism>
<evidence type="ECO:0000313" key="2">
    <source>
        <dbReference type="Proteomes" id="UP000198379"/>
    </source>
</evidence>
<accession>A0A239A7B8</accession>
<dbReference type="AlphaFoldDB" id="A0A239A7B8"/>
<protein>
    <submittedName>
        <fullName evidence="1">Uncharacterized protein</fullName>
    </submittedName>
</protein>
<dbReference type="RefSeq" id="WP_179218165.1">
    <property type="nucleotide sequence ID" value="NZ_BMEP01000007.1"/>
</dbReference>
<sequence length="57" mass="6179">MLKKISDLGSSLNKKEQKEIKGGAFATLDDDASFPCNCDDGRSTTVSTIQECLDFCC</sequence>
<dbReference type="Proteomes" id="UP000198379">
    <property type="component" value="Unassembled WGS sequence"/>
</dbReference>
<evidence type="ECO:0000313" key="1">
    <source>
        <dbReference type="EMBL" id="SNR90954.1"/>
    </source>
</evidence>